<dbReference type="Pfam" id="PF00356">
    <property type="entry name" value="LacI"/>
    <property type="match status" value="1"/>
</dbReference>
<dbReference type="Proteomes" id="UP001235966">
    <property type="component" value="Unassembled WGS sequence"/>
</dbReference>
<dbReference type="SUPFAM" id="SSF47413">
    <property type="entry name" value="lambda repressor-like DNA-binding domains"/>
    <property type="match status" value="1"/>
</dbReference>
<keyword evidence="7" id="KW-1185">Reference proteome</keyword>
<dbReference type="InterPro" id="IPR046335">
    <property type="entry name" value="LacI/GalR-like_sensor"/>
</dbReference>
<dbReference type="EMBL" id="JAUSQW010000001">
    <property type="protein sequence ID" value="MDP9800998.1"/>
    <property type="molecule type" value="Genomic_DNA"/>
</dbReference>
<dbReference type="PROSITE" id="PS50943">
    <property type="entry name" value="HTH_CROC1"/>
    <property type="match status" value="1"/>
</dbReference>
<dbReference type="InterPro" id="IPR001387">
    <property type="entry name" value="Cro/C1-type_HTH"/>
</dbReference>
<keyword evidence="1" id="KW-0805">Transcription regulation</keyword>
<dbReference type="PROSITE" id="PS50932">
    <property type="entry name" value="HTH_LACI_2"/>
    <property type="match status" value="1"/>
</dbReference>
<gene>
    <name evidence="6" type="ORF">J2S49_001074</name>
</gene>
<dbReference type="Gene3D" id="1.10.260.40">
    <property type="entry name" value="lambda repressor-like DNA-binding domains"/>
    <property type="match status" value="1"/>
</dbReference>
<dbReference type="InterPro" id="IPR010982">
    <property type="entry name" value="Lambda_DNA-bd_dom_sf"/>
</dbReference>
<keyword evidence="3" id="KW-0804">Transcription</keyword>
<evidence type="ECO:0000256" key="1">
    <source>
        <dbReference type="ARBA" id="ARBA00023015"/>
    </source>
</evidence>
<evidence type="ECO:0000313" key="7">
    <source>
        <dbReference type="Proteomes" id="UP001235966"/>
    </source>
</evidence>
<evidence type="ECO:0000259" key="4">
    <source>
        <dbReference type="PROSITE" id="PS50932"/>
    </source>
</evidence>
<dbReference type="CDD" id="cd01392">
    <property type="entry name" value="HTH_LacI"/>
    <property type="match status" value="1"/>
</dbReference>
<comment type="caution">
    <text evidence="6">The sequence shown here is derived from an EMBL/GenBank/DDBJ whole genome shotgun (WGS) entry which is preliminary data.</text>
</comment>
<dbReference type="InterPro" id="IPR000843">
    <property type="entry name" value="HTH_LacI"/>
</dbReference>
<dbReference type="InterPro" id="IPR028082">
    <property type="entry name" value="Peripla_BP_I"/>
</dbReference>
<organism evidence="6 7">
    <name type="scientific">Arcanobacterium wilhelmae</name>
    <dbReference type="NCBI Taxonomy" id="1803177"/>
    <lineage>
        <taxon>Bacteria</taxon>
        <taxon>Bacillati</taxon>
        <taxon>Actinomycetota</taxon>
        <taxon>Actinomycetes</taxon>
        <taxon>Actinomycetales</taxon>
        <taxon>Actinomycetaceae</taxon>
        <taxon>Arcanobacterium</taxon>
    </lineage>
</organism>
<protein>
    <submittedName>
        <fullName evidence="6">LacI family transcriptional regulator</fullName>
    </submittedName>
</protein>
<dbReference type="RefSeq" id="WP_278058601.1">
    <property type="nucleotide sequence ID" value="NZ_CP121247.1"/>
</dbReference>
<feature type="domain" description="HTH lacI-type" evidence="4">
    <location>
        <begin position="5"/>
        <end position="59"/>
    </location>
</feature>
<accession>A0ABT9NBC3</accession>
<dbReference type="Gene3D" id="3.40.50.2300">
    <property type="match status" value="2"/>
</dbReference>
<dbReference type="Pfam" id="PF13377">
    <property type="entry name" value="Peripla_BP_3"/>
    <property type="match status" value="1"/>
</dbReference>
<evidence type="ECO:0000313" key="6">
    <source>
        <dbReference type="EMBL" id="MDP9800998.1"/>
    </source>
</evidence>
<proteinExistence type="predicted"/>
<dbReference type="SMART" id="SM00354">
    <property type="entry name" value="HTH_LACI"/>
    <property type="match status" value="1"/>
</dbReference>
<dbReference type="PROSITE" id="PS00356">
    <property type="entry name" value="HTH_LACI_1"/>
    <property type="match status" value="1"/>
</dbReference>
<dbReference type="SUPFAM" id="SSF53822">
    <property type="entry name" value="Periplasmic binding protein-like I"/>
    <property type="match status" value="1"/>
</dbReference>
<evidence type="ECO:0000259" key="5">
    <source>
        <dbReference type="PROSITE" id="PS50943"/>
    </source>
</evidence>
<evidence type="ECO:0000256" key="3">
    <source>
        <dbReference type="ARBA" id="ARBA00023163"/>
    </source>
</evidence>
<feature type="domain" description="HTH cro/C1-type" evidence="5">
    <location>
        <begin position="7"/>
        <end position="49"/>
    </location>
</feature>
<dbReference type="PANTHER" id="PTHR30146">
    <property type="entry name" value="LACI-RELATED TRANSCRIPTIONAL REPRESSOR"/>
    <property type="match status" value="1"/>
</dbReference>
<sequence length="332" mass="35032">MAGHVVMADVARLAGVSSQTVSRVLSGKATVSPGTRQKVERAIEALNYRPNFAASALASGSSAMVGVLMLGKLSFGRADSYLQLVQLQSDLGSFVTALSVDPTDSTALRRAVDFFVAAKARAIVVMGQSVRAVRELSTYIQIPWVAVVNGELPEGRFAAVQLEQREATTALLGHLRSVSGGPIVHISPGVEDIDAHLRRETYVEFCTAHGVDPLVIRVPDWSADSGEVGACSLSGVSFGAVFAANDYLALGVARGLRKRGLEPGRDYALAGFDDTQLAQLSSPALTTVRQNYDVLAHAISSQIERVVQGEEAPTVVLENSLVVRESSAGSAK</sequence>
<name>A0ABT9NBC3_9ACTO</name>
<keyword evidence="2" id="KW-0238">DNA-binding</keyword>
<evidence type="ECO:0000256" key="2">
    <source>
        <dbReference type="ARBA" id="ARBA00023125"/>
    </source>
</evidence>
<dbReference type="PANTHER" id="PTHR30146:SF153">
    <property type="entry name" value="LACTOSE OPERON REPRESSOR"/>
    <property type="match status" value="1"/>
</dbReference>
<reference evidence="6 7" key="1">
    <citation type="submission" date="2023-07" db="EMBL/GenBank/DDBJ databases">
        <title>Sequencing the genomes of 1000 actinobacteria strains.</title>
        <authorList>
            <person name="Klenk H.-P."/>
        </authorList>
    </citation>
    <scope>NUCLEOTIDE SEQUENCE [LARGE SCALE GENOMIC DNA]</scope>
    <source>
        <strain evidence="6 7">DSM 102162</strain>
    </source>
</reference>